<dbReference type="AlphaFoldDB" id="A0A8S3DUG8"/>
<dbReference type="Proteomes" id="UP000676336">
    <property type="component" value="Unassembled WGS sequence"/>
</dbReference>
<dbReference type="Gene3D" id="1.20.920.60">
    <property type="match status" value="1"/>
</dbReference>
<dbReference type="GO" id="GO:0008569">
    <property type="term" value="F:minus-end-directed microtubule motor activity"/>
    <property type="evidence" value="ECO:0007669"/>
    <property type="project" value="TreeGrafter"/>
</dbReference>
<protein>
    <recommendedName>
        <fullName evidence="1">Dynein heavy chain coiled coil stalk domain-containing protein</fullName>
    </recommendedName>
</protein>
<name>A0A8S3DUG8_9BILA</name>
<dbReference type="GO" id="GO:0008090">
    <property type="term" value="P:retrograde axonal transport"/>
    <property type="evidence" value="ECO:0007669"/>
    <property type="project" value="TreeGrafter"/>
</dbReference>
<dbReference type="EMBL" id="CAJOBJ010225021">
    <property type="protein sequence ID" value="CAF5041887.1"/>
    <property type="molecule type" value="Genomic_DNA"/>
</dbReference>
<organism evidence="4 6">
    <name type="scientific">Rotaria magnacalcarata</name>
    <dbReference type="NCBI Taxonomy" id="392030"/>
    <lineage>
        <taxon>Eukaryota</taxon>
        <taxon>Metazoa</taxon>
        <taxon>Spiralia</taxon>
        <taxon>Gnathifera</taxon>
        <taxon>Rotifera</taxon>
        <taxon>Eurotatoria</taxon>
        <taxon>Bdelloidea</taxon>
        <taxon>Philodinida</taxon>
        <taxon>Philodinidae</taxon>
        <taxon>Rotaria</taxon>
    </lineage>
</organism>
<evidence type="ECO:0000313" key="2">
    <source>
        <dbReference type="EMBL" id="CAF4864242.1"/>
    </source>
</evidence>
<dbReference type="GO" id="GO:1904115">
    <property type="term" value="C:axon cytoplasm"/>
    <property type="evidence" value="ECO:0007669"/>
    <property type="project" value="GOC"/>
</dbReference>
<dbReference type="GO" id="GO:0007097">
    <property type="term" value="P:nuclear migration"/>
    <property type="evidence" value="ECO:0007669"/>
    <property type="project" value="TreeGrafter"/>
</dbReference>
<reference evidence="4" key="1">
    <citation type="submission" date="2021-02" db="EMBL/GenBank/DDBJ databases">
        <authorList>
            <person name="Nowell W R."/>
        </authorList>
    </citation>
    <scope>NUCLEOTIDE SEQUENCE</scope>
</reference>
<dbReference type="Proteomes" id="UP000681967">
    <property type="component" value="Unassembled WGS sequence"/>
</dbReference>
<gene>
    <name evidence="2" type="ORF">BYL167_LOCUS50689</name>
    <name evidence="4" type="ORF">GIL414_LOCUS59484</name>
    <name evidence="5" type="ORF">GIL414_LOCUS59730</name>
    <name evidence="3" type="ORF">SMN809_LOCUS57812</name>
</gene>
<dbReference type="InterPro" id="IPR026983">
    <property type="entry name" value="DHC"/>
</dbReference>
<dbReference type="EMBL" id="CAJOBI010213887">
    <property type="protein sequence ID" value="CAF5024831.1"/>
    <property type="molecule type" value="Genomic_DNA"/>
</dbReference>
<dbReference type="GO" id="GO:0031122">
    <property type="term" value="P:cytoplasmic microtubule organization"/>
    <property type="evidence" value="ECO:0007669"/>
    <property type="project" value="TreeGrafter"/>
</dbReference>
<dbReference type="Proteomes" id="UP000681720">
    <property type="component" value="Unassembled WGS sequence"/>
</dbReference>
<dbReference type="GO" id="GO:0051959">
    <property type="term" value="F:dynein light intermediate chain binding"/>
    <property type="evidence" value="ECO:0007669"/>
    <property type="project" value="InterPro"/>
</dbReference>
<evidence type="ECO:0000313" key="4">
    <source>
        <dbReference type="EMBL" id="CAF5041887.1"/>
    </source>
</evidence>
<comment type="caution">
    <text evidence="4">The sequence shown here is derived from an EMBL/GenBank/DDBJ whole genome shotgun (WGS) entry which is preliminary data.</text>
</comment>
<proteinExistence type="predicted"/>
<evidence type="ECO:0000313" key="6">
    <source>
        <dbReference type="Proteomes" id="UP000681720"/>
    </source>
</evidence>
<evidence type="ECO:0000259" key="1">
    <source>
        <dbReference type="Pfam" id="PF12777"/>
    </source>
</evidence>
<sequence length="51" mass="5629">MEDLDKVEPAVQEAQQAVKSIKKQNLVEIKNLNNPPQGVKLTLESICLLLG</sequence>
<dbReference type="EMBL" id="CAJOBJ010227307">
    <property type="protein sequence ID" value="CAF5046671.1"/>
    <property type="molecule type" value="Genomic_DNA"/>
</dbReference>
<dbReference type="GO" id="GO:0005938">
    <property type="term" value="C:cell cortex"/>
    <property type="evidence" value="ECO:0007669"/>
    <property type="project" value="TreeGrafter"/>
</dbReference>
<evidence type="ECO:0000313" key="3">
    <source>
        <dbReference type="EMBL" id="CAF5024831.1"/>
    </source>
</evidence>
<dbReference type="InterPro" id="IPR024743">
    <property type="entry name" value="Dynein_HC_stalk"/>
</dbReference>
<evidence type="ECO:0000313" key="5">
    <source>
        <dbReference type="EMBL" id="CAF5046671.1"/>
    </source>
</evidence>
<dbReference type="GO" id="GO:0005868">
    <property type="term" value="C:cytoplasmic dynein complex"/>
    <property type="evidence" value="ECO:0007669"/>
    <property type="project" value="TreeGrafter"/>
</dbReference>
<dbReference type="PANTHER" id="PTHR10676:SF314">
    <property type="entry name" value="CYTOPLASMIC DYNEIN 1 HEAVY CHAIN 1"/>
    <property type="match status" value="1"/>
</dbReference>
<dbReference type="GO" id="GO:0005881">
    <property type="term" value="C:cytoplasmic microtubule"/>
    <property type="evidence" value="ECO:0007669"/>
    <property type="project" value="TreeGrafter"/>
</dbReference>
<dbReference type="GO" id="GO:0007052">
    <property type="term" value="P:mitotic spindle organization"/>
    <property type="evidence" value="ECO:0007669"/>
    <property type="project" value="TreeGrafter"/>
</dbReference>
<dbReference type="EMBL" id="CAJOBH010156596">
    <property type="protein sequence ID" value="CAF4864242.1"/>
    <property type="molecule type" value="Genomic_DNA"/>
</dbReference>
<dbReference type="GO" id="GO:0045505">
    <property type="term" value="F:dynein intermediate chain binding"/>
    <property type="evidence" value="ECO:0007669"/>
    <property type="project" value="InterPro"/>
</dbReference>
<feature type="non-terminal residue" evidence="4">
    <location>
        <position position="1"/>
    </location>
</feature>
<dbReference type="Pfam" id="PF12777">
    <property type="entry name" value="MT"/>
    <property type="match status" value="1"/>
</dbReference>
<accession>A0A8S3DUG8</accession>
<feature type="domain" description="Dynein heavy chain coiled coil stalk" evidence="1">
    <location>
        <begin position="2"/>
        <end position="42"/>
    </location>
</feature>
<dbReference type="PANTHER" id="PTHR10676">
    <property type="entry name" value="DYNEIN HEAVY CHAIN FAMILY PROTEIN"/>
    <property type="match status" value="1"/>
</dbReference>